<dbReference type="Pfam" id="PF13604">
    <property type="entry name" value="AAA_30"/>
    <property type="match status" value="1"/>
</dbReference>
<dbReference type="Gene3D" id="3.40.50.300">
    <property type="entry name" value="P-loop containing nucleotide triphosphate hydrolases"/>
    <property type="match status" value="2"/>
</dbReference>
<dbReference type="InterPro" id="IPR027417">
    <property type="entry name" value="P-loop_NTPase"/>
</dbReference>
<dbReference type="PANTHER" id="PTHR43788:SF6">
    <property type="entry name" value="DNA HELICASE B"/>
    <property type="match status" value="1"/>
</dbReference>
<evidence type="ECO:0000256" key="2">
    <source>
        <dbReference type="ARBA" id="ARBA00022840"/>
    </source>
</evidence>
<dbReference type="SUPFAM" id="SSF52540">
    <property type="entry name" value="P-loop containing nucleoside triphosphate hydrolases"/>
    <property type="match status" value="2"/>
</dbReference>
<sequence>MAWSPQQEAALKSVAEWRKDLKGPQVFFLAGFAGTGKTTLAIEMARDVKKVEFAAFTGKAALVMQKKGCEGASTLHSLIYRKKPGKRDRNGEPVIDTGDLEFEINPLSRIRETDLVIVDECSMVVEELGHDLLSFGKKVLVLGDPAQLPPVKGAGFFTSREPDAMLTEVHRQAEGNPIIRMSMRIRAGDDIPMGTYGDSLVLDRSDLDPEQVVSANQILVGMNRTRQNYNARLREMKDLDPAKPQVGDKLVCLKNDHDKGFLNGGLWNLAGWGEPLADECYSLVVQSEDVPERAPASALVRREFFHRAEDRLDFKKKRGTQEFTYGYALTCHKSQGSQWEDVMVFDESRVFGQDAGRWLYTAITRASEKIILVR</sequence>
<evidence type="ECO:0000256" key="1">
    <source>
        <dbReference type="ARBA" id="ARBA00022741"/>
    </source>
</evidence>
<dbReference type="Proteomes" id="UP001407347">
    <property type="component" value="Unassembled WGS sequence"/>
</dbReference>
<accession>A0ABV0A428</accession>
<name>A0ABV0A428_9HYPH</name>
<dbReference type="CDD" id="cd18809">
    <property type="entry name" value="SF1_C_RecD"/>
    <property type="match status" value="1"/>
</dbReference>
<reference evidence="4 5" key="1">
    <citation type="journal article" date="2023" name="PLoS ONE">
        <title>Complete genome assembly of Hawai'i environmental nontuberculous mycobacteria reveals unexpected co-isolation with methylobacteria.</title>
        <authorList>
            <person name="Hendrix J."/>
            <person name="Epperson L.E."/>
            <person name="Tong E.I."/>
            <person name="Chan Y.L."/>
            <person name="Hasan N.A."/>
            <person name="Dawrs S.N."/>
            <person name="Norton G.J."/>
            <person name="Virdi R."/>
            <person name="Crooks J.L."/>
            <person name="Chan E.D."/>
            <person name="Honda J.R."/>
            <person name="Strong M."/>
        </authorList>
    </citation>
    <scope>NUCLEOTIDE SEQUENCE [LARGE SCALE GENOMIC DNA]</scope>
    <source>
        <strain evidence="4 5">NJH_HI04-1</strain>
    </source>
</reference>
<dbReference type="EMBL" id="JAQYXP010000006">
    <property type="protein sequence ID" value="MEN3238593.1"/>
    <property type="molecule type" value="Genomic_DNA"/>
</dbReference>
<keyword evidence="1" id="KW-0547">Nucleotide-binding</keyword>
<evidence type="ECO:0000313" key="5">
    <source>
        <dbReference type="Proteomes" id="UP001407347"/>
    </source>
</evidence>
<gene>
    <name evidence="4" type="ORF">PUR29_34705</name>
</gene>
<dbReference type="InterPro" id="IPR050534">
    <property type="entry name" value="Coronavir_polyprotein_1ab"/>
</dbReference>
<dbReference type="InterPro" id="IPR027785">
    <property type="entry name" value="UvrD-like_helicase_C"/>
</dbReference>
<organism evidence="4 5">
    <name type="scientific">Methylobacterium ajmalii</name>
    <dbReference type="NCBI Taxonomy" id="2738439"/>
    <lineage>
        <taxon>Bacteria</taxon>
        <taxon>Pseudomonadati</taxon>
        <taxon>Pseudomonadota</taxon>
        <taxon>Alphaproteobacteria</taxon>
        <taxon>Hyphomicrobiales</taxon>
        <taxon>Methylobacteriaceae</taxon>
        <taxon>Methylobacterium</taxon>
    </lineage>
</organism>
<feature type="domain" description="UvrD-like helicase C-terminal" evidence="3">
    <location>
        <begin position="325"/>
        <end position="373"/>
    </location>
</feature>
<proteinExistence type="predicted"/>
<evidence type="ECO:0000259" key="3">
    <source>
        <dbReference type="Pfam" id="PF13538"/>
    </source>
</evidence>
<keyword evidence="5" id="KW-1185">Reference proteome</keyword>
<dbReference type="Pfam" id="PF13538">
    <property type="entry name" value="UvrD_C_2"/>
    <property type="match status" value="1"/>
</dbReference>
<comment type="caution">
    <text evidence="4">The sequence shown here is derived from an EMBL/GenBank/DDBJ whole genome shotgun (WGS) entry which is preliminary data.</text>
</comment>
<evidence type="ECO:0000313" key="4">
    <source>
        <dbReference type="EMBL" id="MEN3238593.1"/>
    </source>
</evidence>
<protein>
    <submittedName>
        <fullName evidence="4">AAA family ATPase</fullName>
    </submittedName>
</protein>
<dbReference type="PANTHER" id="PTHR43788">
    <property type="entry name" value="DNA2/NAM7 HELICASE FAMILY MEMBER"/>
    <property type="match status" value="1"/>
</dbReference>
<dbReference type="RefSeq" id="WP_346013724.1">
    <property type="nucleotide sequence ID" value="NZ_JAQYXP010000006.1"/>
</dbReference>
<keyword evidence="2" id="KW-0067">ATP-binding</keyword>